<organism evidence="1 2">
    <name type="scientific">Deinococcus soli</name>
    <name type="common">ex Cha et al. 2016</name>
    <dbReference type="NCBI Taxonomy" id="1309411"/>
    <lineage>
        <taxon>Bacteria</taxon>
        <taxon>Thermotogati</taxon>
        <taxon>Deinococcota</taxon>
        <taxon>Deinococci</taxon>
        <taxon>Deinococcales</taxon>
        <taxon>Deinococcaceae</taxon>
        <taxon>Deinococcus</taxon>
    </lineage>
</organism>
<dbReference type="InterPro" id="IPR010287">
    <property type="entry name" value="DUF892_YciF-like"/>
</dbReference>
<dbReference type="Proteomes" id="UP001185331">
    <property type="component" value="Unassembled WGS sequence"/>
</dbReference>
<sequence>MTTLTTLQDLYTEQLRDLYSAETQLMEALPKMAAAAHDPQLQAGFEQHLNQTRQHVQRLESVLTDLGETPGGHTCQAMQGLIREGEEMIAQNAAPDVRDAGLIACAQRVEHYEIAGYGTVARYAQVLGHQQHLEVLRVTENEEKATDRELTTLADTINQRAARGAQAS</sequence>
<protein>
    <submittedName>
        <fullName evidence="1">Ferritin-like metal-binding protein YciE</fullName>
    </submittedName>
</protein>
<evidence type="ECO:0000313" key="2">
    <source>
        <dbReference type="Proteomes" id="UP001185331"/>
    </source>
</evidence>
<dbReference type="CDD" id="cd07909">
    <property type="entry name" value="YciF"/>
    <property type="match status" value="1"/>
</dbReference>
<dbReference type="RefSeq" id="WP_217611744.1">
    <property type="nucleotide sequence ID" value="NZ_JAVDQJ010000003.1"/>
</dbReference>
<dbReference type="PANTHER" id="PTHR30565:SF9">
    <property type="entry name" value="PROTEIN YCIF"/>
    <property type="match status" value="1"/>
</dbReference>
<proteinExistence type="predicted"/>
<name>A0AAE3XCE1_9DEIO</name>
<reference evidence="1" key="1">
    <citation type="submission" date="2023-07" db="EMBL/GenBank/DDBJ databases">
        <title>Sorghum-associated microbial communities from plants grown in Nebraska, USA.</title>
        <authorList>
            <person name="Schachtman D."/>
        </authorList>
    </citation>
    <scope>NUCLEOTIDE SEQUENCE</scope>
    <source>
        <strain evidence="1">BE330</strain>
    </source>
</reference>
<gene>
    <name evidence="1" type="ORF">J2Y00_001655</name>
</gene>
<dbReference type="EMBL" id="JAVDQK010000003">
    <property type="protein sequence ID" value="MDR6218094.1"/>
    <property type="molecule type" value="Genomic_DNA"/>
</dbReference>
<dbReference type="Pfam" id="PF05974">
    <property type="entry name" value="DUF892"/>
    <property type="match status" value="1"/>
</dbReference>
<dbReference type="PANTHER" id="PTHR30565">
    <property type="entry name" value="PROTEIN YCIF"/>
    <property type="match status" value="1"/>
</dbReference>
<accession>A0AAE3XCE1</accession>
<dbReference type="InterPro" id="IPR047114">
    <property type="entry name" value="YciF"/>
</dbReference>
<comment type="caution">
    <text evidence="1">The sequence shown here is derived from an EMBL/GenBank/DDBJ whole genome shotgun (WGS) entry which is preliminary data.</text>
</comment>
<dbReference type="AlphaFoldDB" id="A0AAE3XCE1"/>
<evidence type="ECO:0000313" key="1">
    <source>
        <dbReference type="EMBL" id="MDR6218094.1"/>
    </source>
</evidence>